<accession>A0A2S9ZVQ8</accession>
<feature type="region of interest" description="Disordered" evidence="1">
    <location>
        <begin position="499"/>
        <end position="797"/>
    </location>
</feature>
<dbReference type="AlphaFoldDB" id="A0A2S9ZVQ8"/>
<dbReference type="OrthoDB" id="10409220at2759"/>
<feature type="compositionally biased region" description="Low complexity" evidence="1">
    <location>
        <begin position="75"/>
        <end position="84"/>
    </location>
</feature>
<sequence>MKAGRSSTSLRSSRLRTADLPKLATSPLFNHRLAFTARHKPVALLNQLDYPRLQLRLSFASPSPAHPRSQRRRSSQVSSSSPLSCFARPASPPLLHLLFRVSPRRRHARGQALGVPPRILRPFTLPFSLPSPSLRCLGNFAMGSSRTPLFVRLGEQHEDECYRAGYSAFLALEDAGVPAATMTLTGRAGLSALLRAFSHDLGMDLLYVAEDEKVFTLEIGDVEAAQKLTVKKPLPCALLPMREKEQTEQRPIKVRQWRTRGQVLPNHLSVEMKERDGSGWEVVGQLPIDSSEWPEAGFLKPGALRRINDDLCRIYVPWWKPLPHVDSVAVRSAPVHFVIFLDAFFHDAELKLPFNDADALAARFEEQDVDFSSFWPLVQLYGLRIQLNTAGLATRIEEARLDNHSFARLAKRVSPHVLQSMLFCARALESANRDSKVSQACTSWAEREYDLEPTSREPLGVWTRRTIFWVVYLLKIMTGEAPVVDDYLEKAKERERVALAHDPHSAPSSPELDRAPHAHSYHDTPRDSRHPHPDDLGPKRSRSKRQPKGTHPLRSSHHKTRPPPDDGDELTLSDIEEIERRPREAERAPKYSRASDWDDVSPPPVPRHNHYSSFGDFTEGREPPAALRRNSTFSSGRGGDGRRGSASRYLPDDEQYYLSPSEEPIPPLSSRKKKAPARASTKDPWAADEYDYRRTSGHARASPPPHHDSHAYAEDSSFTDDDAADDYIKPPPSSSRPLSSRALSSRPLSRPKYYDDGDDYILPPSSSSSKPLSKPKHKSKPSQSYYDDPINSTRRRH</sequence>
<name>A0A2S9ZVQ8_RHOTO</name>
<feature type="compositionally biased region" description="Basic and acidic residues" evidence="1">
    <location>
        <begin position="578"/>
        <end position="596"/>
    </location>
</feature>
<feature type="compositionally biased region" description="Acidic residues" evidence="1">
    <location>
        <begin position="565"/>
        <end position="577"/>
    </location>
</feature>
<feature type="compositionally biased region" description="Basic and acidic residues" evidence="1">
    <location>
        <begin position="511"/>
        <end position="538"/>
    </location>
</feature>
<comment type="caution">
    <text evidence="2">The sequence shown here is derived from an EMBL/GenBank/DDBJ whole genome shotgun (WGS) entry which is preliminary data.</text>
</comment>
<organism evidence="2 3">
    <name type="scientific">Rhodotorula toruloides</name>
    <name type="common">Yeast</name>
    <name type="synonym">Rhodosporidium toruloides</name>
    <dbReference type="NCBI Taxonomy" id="5286"/>
    <lineage>
        <taxon>Eukaryota</taxon>
        <taxon>Fungi</taxon>
        <taxon>Dikarya</taxon>
        <taxon>Basidiomycota</taxon>
        <taxon>Pucciniomycotina</taxon>
        <taxon>Microbotryomycetes</taxon>
        <taxon>Sporidiobolales</taxon>
        <taxon>Sporidiobolaceae</taxon>
        <taxon>Rhodotorula</taxon>
    </lineage>
</organism>
<gene>
    <name evidence="2" type="ORF">AAT19DRAFT_11855</name>
</gene>
<feature type="compositionally biased region" description="Low complexity" evidence="1">
    <location>
        <begin position="763"/>
        <end position="772"/>
    </location>
</feature>
<feature type="compositionally biased region" description="Low complexity" evidence="1">
    <location>
        <begin position="735"/>
        <end position="751"/>
    </location>
</feature>
<feature type="compositionally biased region" description="Basic residues" evidence="1">
    <location>
        <begin position="539"/>
        <end position="548"/>
    </location>
</feature>
<evidence type="ECO:0000256" key="1">
    <source>
        <dbReference type="SAM" id="MobiDB-lite"/>
    </source>
</evidence>
<reference evidence="2 3" key="1">
    <citation type="journal article" date="2018" name="Elife">
        <title>Functional genomics of lipid metabolism in the oleaginous yeast Rhodosporidium toruloides.</title>
        <authorList>
            <person name="Coradetti S.T."/>
            <person name="Pinel D."/>
            <person name="Geiselman G."/>
            <person name="Ito M."/>
            <person name="Mondo S."/>
            <person name="Reilly M.C."/>
            <person name="Cheng Y.F."/>
            <person name="Bauer S."/>
            <person name="Grigoriev I."/>
            <person name="Gladden J.M."/>
            <person name="Simmons B.A."/>
            <person name="Brem R."/>
            <person name="Arkin A.P."/>
            <person name="Skerker J.M."/>
        </authorList>
    </citation>
    <scope>NUCLEOTIDE SEQUENCE [LARGE SCALE GENOMIC DNA]</scope>
    <source>
        <strain evidence="2 3">NBRC 0880</strain>
    </source>
</reference>
<proteinExistence type="predicted"/>
<protein>
    <submittedName>
        <fullName evidence="2">Uncharacterized protein</fullName>
    </submittedName>
</protein>
<feature type="region of interest" description="Disordered" evidence="1">
    <location>
        <begin position="60"/>
        <end position="84"/>
    </location>
</feature>
<dbReference type="Proteomes" id="UP000239560">
    <property type="component" value="Unassembled WGS sequence"/>
</dbReference>
<evidence type="ECO:0000313" key="2">
    <source>
        <dbReference type="EMBL" id="PRQ69834.1"/>
    </source>
</evidence>
<evidence type="ECO:0000313" key="3">
    <source>
        <dbReference type="Proteomes" id="UP000239560"/>
    </source>
</evidence>
<dbReference type="EMBL" id="LCTV02000018">
    <property type="protein sequence ID" value="PRQ69834.1"/>
    <property type="molecule type" value="Genomic_DNA"/>
</dbReference>